<evidence type="ECO:0000313" key="2">
    <source>
        <dbReference type="EMBL" id="ABX09118.1"/>
    </source>
</evidence>
<dbReference type="EMBL" id="CP000878">
    <property type="protein sequence ID" value="ABX09118.1"/>
    <property type="molecule type" value="Genomic_DNA"/>
</dbReference>
<name>A9BBA6_PROM4</name>
<reference evidence="2 3" key="1">
    <citation type="journal article" date="2007" name="PLoS Genet.">
        <title>Patterns and implications of gene gain and loss in the evolution of Prochlorococcus.</title>
        <authorList>
            <person name="Kettler G.C."/>
            <person name="Martiny A.C."/>
            <person name="Huang K."/>
            <person name="Zucker J."/>
            <person name="Coleman M.L."/>
            <person name="Rodrigue S."/>
            <person name="Chen F."/>
            <person name="Lapidus A."/>
            <person name="Ferriera S."/>
            <person name="Johnson J."/>
            <person name="Steglich C."/>
            <person name="Church G.M."/>
            <person name="Richardson P."/>
            <person name="Chisholm S.W."/>
        </authorList>
    </citation>
    <scope>NUCLEOTIDE SEQUENCE [LARGE SCALE GENOMIC DNA]</scope>
    <source>
        <strain evidence="3">MIT 9211</strain>
    </source>
</reference>
<gene>
    <name evidence="2" type="ordered locus">P9211_11871</name>
</gene>
<dbReference type="Proteomes" id="UP000000788">
    <property type="component" value="Chromosome"/>
</dbReference>
<feature type="region of interest" description="Disordered" evidence="1">
    <location>
        <begin position="60"/>
        <end position="81"/>
    </location>
</feature>
<evidence type="ECO:0000313" key="3">
    <source>
        <dbReference type="Proteomes" id="UP000000788"/>
    </source>
</evidence>
<proteinExistence type="predicted"/>
<dbReference type="OrthoDB" id="10009749at2"/>
<organism evidence="2 3">
    <name type="scientific">Prochlorococcus marinus (strain MIT 9211)</name>
    <dbReference type="NCBI Taxonomy" id="93059"/>
    <lineage>
        <taxon>Bacteria</taxon>
        <taxon>Bacillati</taxon>
        <taxon>Cyanobacteriota</taxon>
        <taxon>Cyanophyceae</taxon>
        <taxon>Synechococcales</taxon>
        <taxon>Prochlorococcaceae</taxon>
        <taxon>Prochlorococcus</taxon>
    </lineage>
</organism>
<dbReference type="HOGENOM" id="CLU_1569305_0_0_3"/>
<dbReference type="KEGG" id="pmj:P9211_11871"/>
<accession>A9BBA6</accession>
<feature type="compositionally biased region" description="Basic and acidic residues" evidence="1">
    <location>
        <begin position="67"/>
        <end position="81"/>
    </location>
</feature>
<dbReference type="eggNOG" id="ENOG50322C1">
    <property type="taxonomic scope" value="Bacteria"/>
</dbReference>
<evidence type="ECO:0000256" key="1">
    <source>
        <dbReference type="SAM" id="MobiDB-lite"/>
    </source>
</evidence>
<protein>
    <submittedName>
        <fullName evidence="2">Uncharacterized protein</fullName>
    </submittedName>
</protein>
<dbReference type="RefSeq" id="WP_012195739.1">
    <property type="nucleotide sequence ID" value="NC_009976.1"/>
</dbReference>
<keyword evidence="3" id="KW-1185">Reference proteome</keyword>
<sequence length="170" mass="19263">MINEDPNNLAKEIKPILKEVRESLPVIKTIILAPLAFGYALGEEYLNKIAKRQAEAKKQSKILAQQKRTEEREKRLEERKADEIAKIAAEKRAEEREKSIREESRKMTPMKCFTALISASSALALVVGVTRLAPIATWTNNVNQCVKESSENNISEKSFSEIFKSCNRSQ</sequence>
<dbReference type="AlphaFoldDB" id="A9BBA6"/>